<feature type="transmembrane region" description="Helical" evidence="7">
    <location>
        <begin position="413"/>
        <end position="430"/>
    </location>
</feature>
<evidence type="ECO:0000256" key="3">
    <source>
        <dbReference type="ARBA" id="ARBA00022475"/>
    </source>
</evidence>
<gene>
    <name evidence="8" type="ORF">GRI44_12695</name>
</gene>
<evidence type="ECO:0000256" key="7">
    <source>
        <dbReference type="SAM" id="Phobius"/>
    </source>
</evidence>
<evidence type="ECO:0000256" key="5">
    <source>
        <dbReference type="ARBA" id="ARBA00022989"/>
    </source>
</evidence>
<sequence length="489" mass="50353">MAVAAVITPSLVRPRIPSVPKNLRPIFIPVQLSAPAARLHGSAAPRGVHCVASGFWRVKQPKERGVANLPDATDVKTTDDDSLVSIRLPVWWTFGGLIAGLVAGLLLADNAALDMVLAITQPVGSLWLRALQMTIIPLVAGLLVLGITQMALAARAGRAARLMLACVFAVLIASGTATVLAMPLLLEAFPIPQAATGMLEAGDMAAQEVPVIADFITSLIAPNVIAAAAETAMLPLTIFFALFALAMVRIPVSQRAVLLGFFRALANTMLTIIGWVLWAAPVGVFALAVGVAARSGGGAFATLGHYILTVSAMGLIVLLGAYLLALLGGGISPLKFARALVPAQAVAISTQSSLASLPAMLDSASRLGIRERTADFVLPLAVAIFRATSPAMNLAVVIYVASLAGVELTAAQMLAGIAVAFVISVGSVSLPGSISFVVSIGPIAIAMGVPVEPLALLVAVEMLPDIMRTLANVTMNVAVTATVDRSTQD</sequence>
<evidence type="ECO:0000256" key="1">
    <source>
        <dbReference type="ARBA" id="ARBA00004651"/>
    </source>
</evidence>
<feature type="transmembrane region" description="Helical" evidence="7">
    <location>
        <begin position="127"/>
        <end position="147"/>
    </location>
</feature>
<organism evidence="8 9">
    <name type="scientific">Allopontixanthobacter confluentis</name>
    <dbReference type="NCBI Taxonomy" id="1849021"/>
    <lineage>
        <taxon>Bacteria</taxon>
        <taxon>Pseudomonadati</taxon>
        <taxon>Pseudomonadota</taxon>
        <taxon>Alphaproteobacteria</taxon>
        <taxon>Sphingomonadales</taxon>
        <taxon>Erythrobacteraceae</taxon>
        <taxon>Allopontixanthobacter</taxon>
    </lineage>
</organism>
<feature type="transmembrane region" description="Helical" evidence="7">
    <location>
        <begin position="305"/>
        <end position="327"/>
    </location>
</feature>
<feature type="transmembrane region" description="Helical" evidence="7">
    <location>
        <begin position="436"/>
        <end position="460"/>
    </location>
</feature>
<evidence type="ECO:0000256" key="2">
    <source>
        <dbReference type="ARBA" id="ARBA00022448"/>
    </source>
</evidence>
<proteinExistence type="predicted"/>
<dbReference type="InterPro" id="IPR001991">
    <property type="entry name" value="Na-dicarboxylate_symporter"/>
</dbReference>
<comment type="caution">
    <text evidence="8">The sequence shown here is derived from an EMBL/GenBank/DDBJ whole genome shotgun (WGS) entry which is preliminary data.</text>
</comment>
<dbReference type="PRINTS" id="PR00173">
    <property type="entry name" value="EDTRNSPORT"/>
</dbReference>
<evidence type="ECO:0000256" key="4">
    <source>
        <dbReference type="ARBA" id="ARBA00022692"/>
    </source>
</evidence>
<dbReference type="Pfam" id="PF00375">
    <property type="entry name" value="SDF"/>
    <property type="match status" value="1"/>
</dbReference>
<accession>A0A6L7GL52</accession>
<reference evidence="8 9" key="1">
    <citation type="submission" date="2019-12" db="EMBL/GenBank/DDBJ databases">
        <title>Genomic-based taxomic classification of the family Erythrobacteraceae.</title>
        <authorList>
            <person name="Xu L."/>
        </authorList>
    </citation>
    <scope>NUCLEOTIDE SEQUENCE [LARGE SCALE GENOMIC DNA]</scope>
    <source>
        <strain evidence="8 9">KCTC 52259</strain>
    </source>
</reference>
<feature type="transmembrane region" description="Helical" evidence="7">
    <location>
        <begin position="232"/>
        <end position="252"/>
    </location>
</feature>
<dbReference type="GO" id="GO:0015293">
    <property type="term" value="F:symporter activity"/>
    <property type="evidence" value="ECO:0007669"/>
    <property type="project" value="UniProtKB-KW"/>
</dbReference>
<dbReference type="AlphaFoldDB" id="A0A6L7GL52"/>
<evidence type="ECO:0000256" key="6">
    <source>
        <dbReference type="ARBA" id="ARBA00023136"/>
    </source>
</evidence>
<protein>
    <submittedName>
        <fullName evidence="8">Cation:dicarboxylase symporter family transporter</fullName>
    </submittedName>
</protein>
<comment type="subcellular location">
    <subcellularLocation>
        <location evidence="1">Cell membrane</location>
        <topology evidence="1">Multi-pass membrane protein</topology>
    </subcellularLocation>
</comment>
<dbReference type="SUPFAM" id="SSF118215">
    <property type="entry name" value="Proton glutamate symport protein"/>
    <property type="match status" value="1"/>
</dbReference>
<dbReference type="GO" id="GO:0005886">
    <property type="term" value="C:plasma membrane"/>
    <property type="evidence" value="ECO:0007669"/>
    <property type="project" value="UniProtKB-SubCell"/>
</dbReference>
<feature type="transmembrane region" description="Helical" evidence="7">
    <location>
        <begin position="159"/>
        <end position="182"/>
    </location>
</feature>
<keyword evidence="3" id="KW-1003">Cell membrane</keyword>
<name>A0A6L7GL52_9SPHN</name>
<dbReference type="PANTHER" id="PTHR42865">
    <property type="entry name" value="PROTON/GLUTAMATE-ASPARTATE SYMPORTER"/>
    <property type="match status" value="1"/>
</dbReference>
<dbReference type="PANTHER" id="PTHR42865:SF7">
    <property type="entry name" value="PROTON_GLUTAMATE-ASPARTATE SYMPORTER"/>
    <property type="match status" value="1"/>
</dbReference>
<evidence type="ECO:0000313" key="8">
    <source>
        <dbReference type="EMBL" id="MXP15608.1"/>
    </source>
</evidence>
<keyword evidence="4 7" id="KW-0812">Transmembrane</keyword>
<dbReference type="OrthoDB" id="9766690at2"/>
<evidence type="ECO:0000313" key="9">
    <source>
        <dbReference type="Proteomes" id="UP000473531"/>
    </source>
</evidence>
<dbReference type="EMBL" id="WTYU01000002">
    <property type="protein sequence ID" value="MXP15608.1"/>
    <property type="molecule type" value="Genomic_DNA"/>
</dbReference>
<dbReference type="InterPro" id="IPR036458">
    <property type="entry name" value="Na:dicarbo_symporter_sf"/>
</dbReference>
<keyword evidence="2" id="KW-0813">Transport</keyword>
<keyword evidence="5 7" id="KW-1133">Transmembrane helix</keyword>
<feature type="transmembrane region" description="Helical" evidence="7">
    <location>
        <begin position="90"/>
        <end position="107"/>
    </location>
</feature>
<feature type="transmembrane region" description="Helical" evidence="7">
    <location>
        <begin position="264"/>
        <end position="293"/>
    </location>
</feature>
<dbReference type="Gene3D" id="1.10.3860.10">
    <property type="entry name" value="Sodium:dicarboxylate symporter"/>
    <property type="match status" value="1"/>
</dbReference>
<keyword evidence="6 7" id="KW-0472">Membrane</keyword>
<dbReference type="Proteomes" id="UP000473531">
    <property type="component" value="Unassembled WGS sequence"/>
</dbReference>
<feature type="transmembrane region" description="Helical" evidence="7">
    <location>
        <begin position="376"/>
        <end position="401"/>
    </location>
</feature>
<keyword evidence="9" id="KW-1185">Reference proteome</keyword>